<evidence type="ECO:0000313" key="2">
    <source>
        <dbReference type="Proteomes" id="UP001597233"/>
    </source>
</evidence>
<dbReference type="RefSeq" id="WP_347327418.1">
    <property type="nucleotide sequence ID" value="NZ_JBCGUH010000030.1"/>
</dbReference>
<protein>
    <submittedName>
        <fullName evidence="1">Uncharacterized protein</fullName>
    </submittedName>
</protein>
<keyword evidence="2" id="KW-1185">Reference proteome</keyword>
<accession>A0ABW4RDY3</accession>
<dbReference type="EMBL" id="JBHUEH010000003">
    <property type="protein sequence ID" value="MFD1884010.1"/>
    <property type="molecule type" value="Genomic_DNA"/>
</dbReference>
<proteinExistence type="predicted"/>
<sequence>MKEASVIKVGSREGFSKFLFATPAVAEISVSVDRMLQASTDPDQSISGHMAVLDSEVDGLRMAINCGEPANVVREECIAAIARLVQVYNTAGDRDGGAQ</sequence>
<gene>
    <name evidence="1" type="ORF">ACFSC9_00550</name>
</gene>
<organism evidence="1 2">
    <name type="scientific">Paenibacillus wenxiniae</name>
    <dbReference type="NCBI Taxonomy" id="1636843"/>
    <lineage>
        <taxon>Bacteria</taxon>
        <taxon>Bacillati</taxon>
        <taxon>Bacillota</taxon>
        <taxon>Bacilli</taxon>
        <taxon>Bacillales</taxon>
        <taxon>Paenibacillaceae</taxon>
        <taxon>Paenibacillus</taxon>
    </lineage>
</organism>
<dbReference type="Proteomes" id="UP001597233">
    <property type="component" value="Unassembled WGS sequence"/>
</dbReference>
<comment type="caution">
    <text evidence="1">The sequence shown here is derived from an EMBL/GenBank/DDBJ whole genome shotgun (WGS) entry which is preliminary data.</text>
</comment>
<reference evidence="2" key="1">
    <citation type="journal article" date="2019" name="Int. J. Syst. Evol. Microbiol.">
        <title>The Global Catalogue of Microorganisms (GCM) 10K type strain sequencing project: providing services to taxonomists for standard genome sequencing and annotation.</title>
        <authorList>
            <consortium name="The Broad Institute Genomics Platform"/>
            <consortium name="The Broad Institute Genome Sequencing Center for Infectious Disease"/>
            <person name="Wu L."/>
            <person name="Ma J."/>
        </authorList>
    </citation>
    <scope>NUCLEOTIDE SEQUENCE [LARGE SCALE GENOMIC DNA]</scope>
    <source>
        <strain evidence="2">CCUG 54950</strain>
    </source>
</reference>
<name>A0ABW4RDY3_9BACL</name>
<evidence type="ECO:0000313" key="1">
    <source>
        <dbReference type="EMBL" id="MFD1884010.1"/>
    </source>
</evidence>